<protein>
    <submittedName>
        <fullName evidence="1">Uncharacterized protein</fullName>
    </submittedName>
</protein>
<evidence type="ECO:0000313" key="1">
    <source>
        <dbReference type="EMBL" id="KIJ04282.1"/>
    </source>
</evidence>
<feature type="non-terminal residue" evidence="1">
    <location>
        <position position="1"/>
    </location>
</feature>
<dbReference type="EMBL" id="KN821980">
    <property type="protein sequence ID" value="KIJ04282.1"/>
    <property type="molecule type" value="Genomic_DNA"/>
</dbReference>
<dbReference type="OrthoDB" id="2669721at2759"/>
<proteinExistence type="predicted"/>
<evidence type="ECO:0000313" key="2">
    <source>
        <dbReference type="Proteomes" id="UP000053647"/>
    </source>
</evidence>
<organism evidence="1 2">
    <name type="scientific">Paxillus involutus ATCC 200175</name>
    <dbReference type="NCBI Taxonomy" id="664439"/>
    <lineage>
        <taxon>Eukaryota</taxon>
        <taxon>Fungi</taxon>
        <taxon>Dikarya</taxon>
        <taxon>Basidiomycota</taxon>
        <taxon>Agaricomycotina</taxon>
        <taxon>Agaricomycetes</taxon>
        <taxon>Agaricomycetidae</taxon>
        <taxon>Boletales</taxon>
        <taxon>Paxilineae</taxon>
        <taxon>Paxillaceae</taxon>
        <taxon>Paxillus</taxon>
    </lineage>
</organism>
<reference evidence="2" key="2">
    <citation type="submission" date="2015-01" db="EMBL/GenBank/DDBJ databases">
        <title>Evolutionary Origins and Diversification of the Mycorrhizal Mutualists.</title>
        <authorList>
            <consortium name="DOE Joint Genome Institute"/>
            <consortium name="Mycorrhizal Genomics Consortium"/>
            <person name="Kohler A."/>
            <person name="Kuo A."/>
            <person name="Nagy L.G."/>
            <person name="Floudas D."/>
            <person name="Copeland A."/>
            <person name="Barry K.W."/>
            <person name="Cichocki N."/>
            <person name="Veneault-Fourrey C."/>
            <person name="LaButti K."/>
            <person name="Lindquist E.A."/>
            <person name="Lipzen A."/>
            <person name="Lundell T."/>
            <person name="Morin E."/>
            <person name="Murat C."/>
            <person name="Riley R."/>
            <person name="Ohm R."/>
            <person name="Sun H."/>
            <person name="Tunlid A."/>
            <person name="Henrissat B."/>
            <person name="Grigoriev I.V."/>
            <person name="Hibbett D.S."/>
            <person name="Martin F."/>
        </authorList>
    </citation>
    <scope>NUCLEOTIDE SEQUENCE [LARGE SCALE GENOMIC DNA]</scope>
    <source>
        <strain evidence="2">ATCC 200175</strain>
    </source>
</reference>
<keyword evidence="2" id="KW-1185">Reference proteome</keyword>
<reference evidence="1 2" key="1">
    <citation type="submission" date="2014-06" db="EMBL/GenBank/DDBJ databases">
        <authorList>
            <consortium name="DOE Joint Genome Institute"/>
            <person name="Kuo A."/>
            <person name="Kohler A."/>
            <person name="Nagy L.G."/>
            <person name="Floudas D."/>
            <person name="Copeland A."/>
            <person name="Barry K.W."/>
            <person name="Cichocki N."/>
            <person name="Veneault-Fourrey C."/>
            <person name="LaButti K."/>
            <person name="Lindquist E.A."/>
            <person name="Lipzen A."/>
            <person name="Lundell T."/>
            <person name="Morin E."/>
            <person name="Murat C."/>
            <person name="Sun H."/>
            <person name="Tunlid A."/>
            <person name="Henrissat B."/>
            <person name="Grigoriev I.V."/>
            <person name="Hibbett D.S."/>
            <person name="Martin F."/>
            <person name="Nordberg H.P."/>
            <person name="Cantor M.N."/>
            <person name="Hua S.X."/>
        </authorList>
    </citation>
    <scope>NUCLEOTIDE SEQUENCE [LARGE SCALE GENOMIC DNA]</scope>
    <source>
        <strain evidence="1 2">ATCC 200175</strain>
    </source>
</reference>
<sequence length="71" mass="7952">LPKMQEAMVFVNALRHASLDDAVSKLDDDALHRLRNPPQEHLSIDSPGTKYSIETYLALEHSSQVAYQSVC</sequence>
<name>A0A0C9T7L8_PAXIN</name>
<dbReference type="AlphaFoldDB" id="A0A0C9T7L8"/>
<gene>
    <name evidence="1" type="ORF">PAXINDRAFT_41744</name>
</gene>
<feature type="non-terminal residue" evidence="1">
    <location>
        <position position="71"/>
    </location>
</feature>
<dbReference type="Proteomes" id="UP000053647">
    <property type="component" value="Unassembled WGS sequence"/>
</dbReference>
<accession>A0A0C9T7L8</accession>
<dbReference type="HOGENOM" id="CLU_2747021_0_0_1"/>